<dbReference type="GO" id="GO:0009252">
    <property type="term" value="P:peptidoglycan biosynthetic process"/>
    <property type="evidence" value="ECO:0007669"/>
    <property type="project" value="UniProtKB-UniPathway"/>
</dbReference>
<evidence type="ECO:0000256" key="2">
    <source>
        <dbReference type="ARBA" id="ARBA00005992"/>
    </source>
</evidence>
<dbReference type="PROSITE" id="PS52029">
    <property type="entry name" value="LD_TPASE"/>
    <property type="match status" value="1"/>
</dbReference>
<keyword evidence="4 7" id="KW-0133">Cell shape</keyword>
<reference evidence="9 10" key="1">
    <citation type="journal article" date="2014" name="Mol. Plant Microbe Interact.">
        <title>The complete genome sequence of Candidatus Liberibacter americanus, associated with citrus Huanglongbing.</title>
        <authorList>
            <person name="Wulff N.A."/>
            <person name="Zhang S."/>
            <person name="Setubal J.C."/>
            <person name="Almeida N.F."/>
            <person name="Martins E.C."/>
            <person name="Harakava R."/>
            <person name="Kumar D."/>
            <person name="Rangel L.T."/>
            <person name="Foissac X."/>
            <person name="Bove J."/>
            <person name="Gabriel D.W."/>
        </authorList>
    </citation>
    <scope>NUCLEOTIDE SEQUENCE [LARGE SCALE GENOMIC DNA]</scope>
    <source>
        <strain evidence="9 10">Sao Paulo</strain>
    </source>
</reference>
<dbReference type="GO" id="GO:0016740">
    <property type="term" value="F:transferase activity"/>
    <property type="evidence" value="ECO:0007669"/>
    <property type="project" value="UniProtKB-KW"/>
</dbReference>
<dbReference type="EMBL" id="CP006604">
    <property type="protein sequence ID" value="AHA28337.1"/>
    <property type="molecule type" value="Genomic_DNA"/>
</dbReference>
<evidence type="ECO:0000256" key="5">
    <source>
        <dbReference type="ARBA" id="ARBA00022984"/>
    </source>
</evidence>
<organism evidence="9 10">
    <name type="scientific">Candidatus Liberibacter americanus str. Sao Paulo</name>
    <dbReference type="NCBI Taxonomy" id="1261131"/>
    <lineage>
        <taxon>Bacteria</taxon>
        <taxon>Pseudomonadati</taxon>
        <taxon>Pseudomonadota</taxon>
        <taxon>Alphaproteobacteria</taxon>
        <taxon>Hyphomicrobiales</taxon>
        <taxon>Rhizobiaceae</taxon>
        <taxon>Liberibacter</taxon>
    </lineage>
</organism>
<comment type="pathway">
    <text evidence="1 7">Cell wall biogenesis; peptidoglycan biosynthesis.</text>
</comment>
<accession>U6B9E1</accession>
<comment type="similarity">
    <text evidence="2">Belongs to the YkuD family.</text>
</comment>
<evidence type="ECO:0000256" key="3">
    <source>
        <dbReference type="ARBA" id="ARBA00022679"/>
    </source>
</evidence>
<keyword evidence="3" id="KW-0808">Transferase</keyword>
<dbReference type="KEGG" id="lar:lam_1009"/>
<dbReference type="HOGENOM" id="CLU_032558_2_1_5"/>
<dbReference type="CDD" id="cd16913">
    <property type="entry name" value="YkuD_like"/>
    <property type="match status" value="1"/>
</dbReference>
<keyword evidence="5 7" id="KW-0573">Peptidoglycan synthesis</keyword>
<dbReference type="UniPathway" id="UPA00219"/>
<dbReference type="InterPro" id="IPR005490">
    <property type="entry name" value="LD_TPept_cat_dom"/>
</dbReference>
<dbReference type="GO" id="GO:0004180">
    <property type="term" value="F:carboxypeptidase activity"/>
    <property type="evidence" value="ECO:0007669"/>
    <property type="project" value="UniProtKB-ARBA"/>
</dbReference>
<evidence type="ECO:0000256" key="7">
    <source>
        <dbReference type="PROSITE-ProRule" id="PRU01373"/>
    </source>
</evidence>
<dbReference type="RefSeq" id="WP_007556576.1">
    <property type="nucleotide sequence ID" value="NC_022793.1"/>
</dbReference>
<keyword evidence="6 7" id="KW-0961">Cell wall biogenesis/degradation</keyword>
<gene>
    <name evidence="9" type="ORF">lam_1009</name>
</gene>
<evidence type="ECO:0000313" key="10">
    <source>
        <dbReference type="Proteomes" id="UP000017862"/>
    </source>
</evidence>
<dbReference type="STRING" id="1261131.lam_1009"/>
<dbReference type="Proteomes" id="UP000017862">
    <property type="component" value="Chromosome"/>
</dbReference>
<proteinExistence type="inferred from homology"/>
<dbReference type="PANTHER" id="PTHR36699:SF1">
    <property type="entry name" value="L,D-TRANSPEPTIDASE YAFK-RELATED"/>
    <property type="match status" value="1"/>
</dbReference>
<dbReference type="Pfam" id="PF03734">
    <property type="entry name" value="YkuD"/>
    <property type="match status" value="1"/>
</dbReference>
<evidence type="ECO:0000256" key="6">
    <source>
        <dbReference type="ARBA" id="ARBA00023316"/>
    </source>
</evidence>
<dbReference type="AlphaFoldDB" id="U6B9E1"/>
<dbReference type="PATRIC" id="fig|1261131.3.peg.970"/>
<dbReference type="SUPFAM" id="SSF141523">
    <property type="entry name" value="L,D-transpeptidase catalytic domain-like"/>
    <property type="match status" value="1"/>
</dbReference>
<dbReference type="GO" id="GO:0008360">
    <property type="term" value="P:regulation of cell shape"/>
    <property type="evidence" value="ECO:0007669"/>
    <property type="project" value="UniProtKB-UniRule"/>
</dbReference>
<feature type="active site" description="Nucleophile" evidence="7">
    <location>
        <position position="154"/>
    </location>
</feature>
<keyword evidence="10" id="KW-1185">Reference proteome</keyword>
<evidence type="ECO:0000256" key="1">
    <source>
        <dbReference type="ARBA" id="ARBA00004752"/>
    </source>
</evidence>
<dbReference type="eggNOG" id="COG3034">
    <property type="taxonomic scope" value="Bacteria"/>
</dbReference>
<dbReference type="PANTHER" id="PTHR36699">
    <property type="entry name" value="LD-TRANSPEPTIDASE"/>
    <property type="match status" value="1"/>
</dbReference>
<sequence>MNHFSLYGSFVIALLILTSGCGWRKDFIDRAEYPLSKTIIRKMHLMQTDQNYPSLIRIFKKENVLEIWKYTKNEKYVLLKSYKICAWSGKLGSKIEDGDKQSPEGFYKVRLENLNPNSQHYLSINIGFPNEFDKANHRTGKDIMIHGGCSSAGCYAMNDIQMQEIYAIIRDSLQGKIQDYVQIQSFPFRMTQKNMNIYKSHPEYNFWQIIQIGYNYFEKTNKEPIVDVFNKYYVFLKS</sequence>
<feature type="active site" description="Proton donor/acceptor" evidence="7">
    <location>
        <position position="146"/>
    </location>
</feature>
<evidence type="ECO:0000256" key="4">
    <source>
        <dbReference type="ARBA" id="ARBA00022960"/>
    </source>
</evidence>
<evidence type="ECO:0000259" key="8">
    <source>
        <dbReference type="PROSITE" id="PS52029"/>
    </source>
</evidence>
<dbReference type="GO" id="GO:0071555">
    <property type="term" value="P:cell wall organization"/>
    <property type="evidence" value="ECO:0007669"/>
    <property type="project" value="UniProtKB-UniRule"/>
</dbReference>
<name>U6B9E1_9HYPH</name>
<feature type="domain" description="L,D-TPase catalytic" evidence="8">
    <location>
        <begin position="54"/>
        <end position="184"/>
    </location>
</feature>
<dbReference type="InterPro" id="IPR038063">
    <property type="entry name" value="Transpep_catalytic_dom"/>
</dbReference>
<evidence type="ECO:0000313" key="9">
    <source>
        <dbReference type="EMBL" id="AHA28337.1"/>
    </source>
</evidence>
<protein>
    <recommendedName>
        <fullName evidence="8">L,D-TPase catalytic domain-containing protein</fullName>
    </recommendedName>
</protein>